<dbReference type="EMBL" id="JAUSRB010000002">
    <property type="protein sequence ID" value="MDP9868069.1"/>
    <property type="molecule type" value="Genomic_DNA"/>
</dbReference>
<dbReference type="Gene3D" id="2.30.110.10">
    <property type="entry name" value="Electron Transport, Fmn-binding Protein, Chain A"/>
    <property type="match status" value="1"/>
</dbReference>
<comment type="caution">
    <text evidence="1">The sequence shown here is derived from an EMBL/GenBank/DDBJ whole genome shotgun (WGS) entry which is preliminary data.</text>
</comment>
<protein>
    <submittedName>
        <fullName evidence="1">Transcriptional regulator</fullName>
    </submittedName>
</protein>
<dbReference type="PANTHER" id="PTHR35802:SF1">
    <property type="entry name" value="PROTEASE SYNTHASE AND SPORULATION PROTEIN PAI 2"/>
    <property type="match status" value="1"/>
</dbReference>
<name>A0ABT9RH67_9ACTN</name>
<dbReference type="PIRSF" id="PIRSF010372">
    <property type="entry name" value="PaiB"/>
    <property type="match status" value="1"/>
</dbReference>
<sequence length="206" mass="23168">MYVPHFNAMDDLDEVRALVTSVGSAELITVGDDGYPLATLLPVIWDEDRLVFHMARANPQWRSIQAHAPALAVVTGPQAYISAAWYASKAEHGRTVPTWNYSAVHFTGRLRVHQDADWLLEAVTRLTDRHEQRRDRPWAVGDAPEQYIDRQLRAIVGIEFAIERIEGKAKLSQNRSDADYAGVIEGLRREGGGREHQVADSMAELR</sequence>
<evidence type="ECO:0000313" key="1">
    <source>
        <dbReference type="EMBL" id="MDP9868069.1"/>
    </source>
</evidence>
<dbReference type="InterPro" id="IPR012349">
    <property type="entry name" value="Split_barrel_FMN-bd"/>
</dbReference>
<dbReference type="PANTHER" id="PTHR35802">
    <property type="entry name" value="PROTEASE SYNTHASE AND SPORULATION PROTEIN PAI 2"/>
    <property type="match status" value="1"/>
</dbReference>
<gene>
    <name evidence="1" type="ORF">J2S55_007335</name>
</gene>
<dbReference type="Proteomes" id="UP001230426">
    <property type="component" value="Unassembled WGS sequence"/>
</dbReference>
<dbReference type="RefSeq" id="WP_306870455.1">
    <property type="nucleotide sequence ID" value="NZ_JAUSRB010000002.1"/>
</dbReference>
<keyword evidence="2" id="KW-1185">Reference proteome</keyword>
<accession>A0ABT9RH67</accession>
<evidence type="ECO:0000313" key="2">
    <source>
        <dbReference type="Proteomes" id="UP001230426"/>
    </source>
</evidence>
<reference evidence="1 2" key="1">
    <citation type="submission" date="2023-07" db="EMBL/GenBank/DDBJ databases">
        <title>Sequencing the genomes of 1000 actinobacteria strains.</title>
        <authorList>
            <person name="Klenk H.-P."/>
        </authorList>
    </citation>
    <scope>NUCLEOTIDE SEQUENCE [LARGE SCALE GENOMIC DNA]</scope>
    <source>
        <strain evidence="1 2">DSM 44109</strain>
    </source>
</reference>
<dbReference type="SUPFAM" id="SSF50475">
    <property type="entry name" value="FMN-binding split barrel"/>
    <property type="match status" value="1"/>
</dbReference>
<dbReference type="Pfam" id="PF04299">
    <property type="entry name" value="FMN_bind_2"/>
    <property type="match status" value="1"/>
</dbReference>
<proteinExistence type="predicted"/>
<organism evidence="1 2">
    <name type="scientific">Streptosporangium brasiliense</name>
    <dbReference type="NCBI Taxonomy" id="47480"/>
    <lineage>
        <taxon>Bacteria</taxon>
        <taxon>Bacillati</taxon>
        <taxon>Actinomycetota</taxon>
        <taxon>Actinomycetes</taxon>
        <taxon>Streptosporangiales</taxon>
        <taxon>Streptosporangiaceae</taxon>
        <taxon>Streptosporangium</taxon>
    </lineage>
</organism>
<dbReference type="InterPro" id="IPR007396">
    <property type="entry name" value="TR_PAI2-type"/>
</dbReference>